<dbReference type="Pfam" id="PF08031">
    <property type="entry name" value="BBE"/>
    <property type="match status" value="1"/>
</dbReference>
<dbReference type="InterPro" id="IPR050416">
    <property type="entry name" value="FAD-linked_Oxidoreductase"/>
</dbReference>
<keyword evidence="5" id="KW-0560">Oxidoreductase</keyword>
<dbReference type="PANTHER" id="PTHR42973:SF39">
    <property type="entry name" value="FAD-BINDING PCMH-TYPE DOMAIN-CONTAINING PROTEIN"/>
    <property type="match status" value="1"/>
</dbReference>
<dbReference type="InterPro" id="IPR012951">
    <property type="entry name" value="BBE"/>
</dbReference>
<evidence type="ECO:0000256" key="4">
    <source>
        <dbReference type="ARBA" id="ARBA00022827"/>
    </source>
</evidence>
<dbReference type="PROSITE" id="PS51387">
    <property type="entry name" value="FAD_PCMH"/>
    <property type="match status" value="1"/>
</dbReference>
<keyword evidence="4" id="KW-0274">FAD</keyword>
<comment type="cofactor">
    <cofactor evidence="1">
        <name>FAD</name>
        <dbReference type="ChEBI" id="CHEBI:57692"/>
    </cofactor>
</comment>
<dbReference type="EMBL" id="CALLCH030000001">
    <property type="protein sequence ID" value="CAI4211103.1"/>
    <property type="molecule type" value="Genomic_DNA"/>
</dbReference>
<dbReference type="Gene3D" id="3.30.465.10">
    <property type="match status" value="2"/>
</dbReference>
<reference evidence="8" key="1">
    <citation type="submission" date="2022-11" db="EMBL/GenBank/DDBJ databases">
        <authorList>
            <person name="Scott C."/>
            <person name="Bruce N."/>
        </authorList>
    </citation>
    <scope>NUCLEOTIDE SEQUENCE</scope>
</reference>
<dbReference type="Proteomes" id="UP000838763">
    <property type="component" value="Unassembled WGS sequence"/>
</dbReference>
<dbReference type="InterPro" id="IPR036318">
    <property type="entry name" value="FAD-bd_PCMH-like_sf"/>
</dbReference>
<evidence type="ECO:0000259" key="7">
    <source>
        <dbReference type="PROSITE" id="PS51387"/>
    </source>
</evidence>
<evidence type="ECO:0000256" key="3">
    <source>
        <dbReference type="ARBA" id="ARBA00022630"/>
    </source>
</evidence>
<dbReference type="InterPro" id="IPR016166">
    <property type="entry name" value="FAD-bd_PCMH"/>
</dbReference>
<accession>A0A9P1M7G7</accession>
<keyword evidence="3" id="KW-0285">Flavoprotein</keyword>
<comment type="similarity">
    <text evidence="2">Belongs to the oxygen-dependent FAD-linked oxidoreductase family.</text>
</comment>
<organism evidence="8 9">
    <name type="scientific">Parascedosporium putredinis</name>
    <dbReference type="NCBI Taxonomy" id="1442378"/>
    <lineage>
        <taxon>Eukaryota</taxon>
        <taxon>Fungi</taxon>
        <taxon>Dikarya</taxon>
        <taxon>Ascomycota</taxon>
        <taxon>Pezizomycotina</taxon>
        <taxon>Sordariomycetes</taxon>
        <taxon>Hypocreomycetidae</taxon>
        <taxon>Microascales</taxon>
        <taxon>Microascaceae</taxon>
        <taxon>Parascedosporium</taxon>
    </lineage>
</organism>
<feature type="region of interest" description="Disordered" evidence="6">
    <location>
        <begin position="75"/>
        <end position="104"/>
    </location>
</feature>
<dbReference type="Pfam" id="PF01565">
    <property type="entry name" value="FAD_binding_4"/>
    <property type="match status" value="1"/>
</dbReference>
<keyword evidence="9" id="KW-1185">Reference proteome</keyword>
<feature type="domain" description="FAD-binding PCMH-type" evidence="7">
    <location>
        <begin position="110"/>
        <end position="288"/>
    </location>
</feature>
<evidence type="ECO:0000256" key="5">
    <source>
        <dbReference type="ARBA" id="ARBA00023002"/>
    </source>
</evidence>
<dbReference type="GO" id="GO:0016491">
    <property type="term" value="F:oxidoreductase activity"/>
    <property type="evidence" value="ECO:0007669"/>
    <property type="project" value="UniProtKB-KW"/>
</dbReference>
<protein>
    <recommendedName>
        <fullName evidence="7">FAD-binding PCMH-type domain-containing protein</fullName>
    </recommendedName>
</protein>
<name>A0A9P1M7G7_9PEZI</name>
<comment type="caution">
    <text evidence="8">The sequence shown here is derived from an EMBL/GenBank/DDBJ whole genome shotgun (WGS) entry which is preliminary data.</text>
</comment>
<evidence type="ECO:0000256" key="6">
    <source>
        <dbReference type="SAM" id="MobiDB-lite"/>
    </source>
</evidence>
<dbReference type="OrthoDB" id="9983560at2759"/>
<dbReference type="PANTHER" id="PTHR42973">
    <property type="entry name" value="BINDING OXIDOREDUCTASE, PUTATIVE (AFU_ORTHOLOGUE AFUA_1G17690)-RELATED"/>
    <property type="match status" value="1"/>
</dbReference>
<evidence type="ECO:0000256" key="1">
    <source>
        <dbReference type="ARBA" id="ARBA00001974"/>
    </source>
</evidence>
<evidence type="ECO:0000256" key="2">
    <source>
        <dbReference type="ARBA" id="ARBA00005466"/>
    </source>
</evidence>
<gene>
    <name evidence="8" type="ORF">PPNO1_LOCUS900</name>
</gene>
<dbReference type="InterPro" id="IPR006094">
    <property type="entry name" value="Oxid_FAD_bind_N"/>
</dbReference>
<evidence type="ECO:0000313" key="9">
    <source>
        <dbReference type="Proteomes" id="UP000838763"/>
    </source>
</evidence>
<feature type="compositionally biased region" description="Polar residues" evidence="6">
    <location>
        <begin position="80"/>
        <end position="90"/>
    </location>
</feature>
<evidence type="ECO:0000313" key="8">
    <source>
        <dbReference type="EMBL" id="CAI4211103.1"/>
    </source>
</evidence>
<dbReference type="InterPro" id="IPR016169">
    <property type="entry name" value="FAD-bd_PCMH_sub2"/>
</dbReference>
<sequence length="503" mass="54774">MTPVPLNTKRCGSLSLITQFLSFSVAVHGGGPVHRDHAKSSLEMLTGHRRPPGPVSMNRLEEDCFNQLHQELSVIRDTEPTTQTNAQLSSADGRLTSSTQSTPPPYPCDASGYPAFVVNATNNEHVQAAVNFARDNNVRLIIKGTGHDFMGRSIAPNSLSIWTHHMKGIEYHEGSFTPQGCDAIETNAVTTRAGGQMFDLQSFLRTKNETVVGGNSRSVGVGGYLSGGGHSILGSQYGLGSDHILEVELVTPDGEVVVANECQNEDLFWAVRGGGGSTFGQHLLPWPPDFLSGVMGLVTLPGATNETEIYAAVYPAIQEAQAKFPDTNVTVVAVPEVFDCYQSWWDKYFDNGTAGTDSYLSSRLFNKDTLADVDSVAAALEEYLASSGTALAHLLRRASGMEDAYVHVVKGQEFDPLDQEAKNAAIERIRSNTEILDRLAPNSGAYLNEASLFEDDWQHTFWGDNYERLLEIKRKVDPKSVFVCHPCVGSEGWEETNGRLCKA</sequence>
<dbReference type="SUPFAM" id="SSF56176">
    <property type="entry name" value="FAD-binding/transporter-associated domain-like"/>
    <property type="match status" value="1"/>
</dbReference>
<dbReference type="GO" id="GO:0071949">
    <property type="term" value="F:FAD binding"/>
    <property type="evidence" value="ECO:0007669"/>
    <property type="project" value="InterPro"/>
</dbReference>
<dbReference type="AlphaFoldDB" id="A0A9P1M7G7"/>
<proteinExistence type="inferred from homology"/>